<feature type="region of interest" description="Disordered" evidence="1">
    <location>
        <begin position="94"/>
        <end position="120"/>
    </location>
</feature>
<evidence type="ECO:0000256" key="1">
    <source>
        <dbReference type="SAM" id="MobiDB-lite"/>
    </source>
</evidence>
<gene>
    <name evidence="2" type="ORF">CEXT_252761</name>
</gene>
<name>A0AAV4MWB5_CAEEX</name>
<protein>
    <submittedName>
        <fullName evidence="2">Uncharacterized protein</fullName>
    </submittedName>
</protein>
<keyword evidence="3" id="KW-1185">Reference proteome</keyword>
<comment type="caution">
    <text evidence="2">The sequence shown here is derived from an EMBL/GenBank/DDBJ whole genome shotgun (WGS) entry which is preliminary data.</text>
</comment>
<dbReference type="Proteomes" id="UP001054945">
    <property type="component" value="Unassembled WGS sequence"/>
</dbReference>
<reference evidence="2 3" key="1">
    <citation type="submission" date="2021-06" db="EMBL/GenBank/DDBJ databases">
        <title>Caerostris extrusa draft genome.</title>
        <authorList>
            <person name="Kono N."/>
            <person name="Arakawa K."/>
        </authorList>
    </citation>
    <scope>NUCLEOTIDE SEQUENCE [LARGE SCALE GENOMIC DNA]</scope>
</reference>
<feature type="compositionally biased region" description="Polar residues" evidence="1">
    <location>
        <begin position="101"/>
        <end position="113"/>
    </location>
</feature>
<dbReference type="EMBL" id="BPLR01020282">
    <property type="protein sequence ID" value="GIX76787.1"/>
    <property type="molecule type" value="Genomic_DNA"/>
</dbReference>
<sequence length="120" mass="13487">MRLACKNGADKSVRRKIVQLDSRSRAGRLLPIGTFWLLLQRSTGLQSESRVPQGSVTLFPLPFPSRNSEGVSCTCRKTPTPCWKEEAREIKRETSLRFDQEYTQGSRAQNASYSEHGAEG</sequence>
<accession>A0AAV4MWB5</accession>
<proteinExistence type="predicted"/>
<organism evidence="2 3">
    <name type="scientific">Caerostris extrusa</name>
    <name type="common">Bark spider</name>
    <name type="synonym">Caerostris bankana</name>
    <dbReference type="NCBI Taxonomy" id="172846"/>
    <lineage>
        <taxon>Eukaryota</taxon>
        <taxon>Metazoa</taxon>
        <taxon>Ecdysozoa</taxon>
        <taxon>Arthropoda</taxon>
        <taxon>Chelicerata</taxon>
        <taxon>Arachnida</taxon>
        <taxon>Araneae</taxon>
        <taxon>Araneomorphae</taxon>
        <taxon>Entelegynae</taxon>
        <taxon>Araneoidea</taxon>
        <taxon>Araneidae</taxon>
        <taxon>Caerostris</taxon>
    </lineage>
</organism>
<evidence type="ECO:0000313" key="3">
    <source>
        <dbReference type="Proteomes" id="UP001054945"/>
    </source>
</evidence>
<evidence type="ECO:0000313" key="2">
    <source>
        <dbReference type="EMBL" id="GIX76787.1"/>
    </source>
</evidence>
<dbReference type="AlphaFoldDB" id="A0AAV4MWB5"/>